<dbReference type="InterPro" id="IPR006342">
    <property type="entry name" value="FkbM_mtfrase"/>
</dbReference>
<dbReference type="PANTHER" id="PTHR34203">
    <property type="entry name" value="METHYLTRANSFERASE, FKBM FAMILY PROTEIN"/>
    <property type="match status" value="1"/>
</dbReference>
<dbReference type="RefSeq" id="WP_394844298.1">
    <property type="nucleotide sequence ID" value="NZ_CP089982.1"/>
</dbReference>
<protein>
    <submittedName>
        <fullName evidence="2">FkbM family methyltransferase</fullName>
    </submittedName>
</protein>
<name>A0ABZ2KA20_9BACT</name>
<accession>A0ABZ2KA20</accession>
<organism evidence="2 3">
    <name type="scientific">Pendulispora brunnea</name>
    <dbReference type="NCBI Taxonomy" id="2905690"/>
    <lineage>
        <taxon>Bacteria</taxon>
        <taxon>Pseudomonadati</taxon>
        <taxon>Myxococcota</taxon>
        <taxon>Myxococcia</taxon>
        <taxon>Myxococcales</taxon>
        <taxon>Sorangiineae</taxon>
        <taxon>Pendulisporaceae</taxon>
        <taxon>Pendulispora</taxon>
    </lineage>
</organism>
<keyword evidence="2" id="KW-0808">Transferase</keyword>
<dbReference type="GO" id="GO:0032259">
    <property type="term" value="P:methylation"/>
    <property type="evidence" value="ECO:0007669"/>
    <property type="project" value="UniProtKB-KW"/>
</dbReference>
<keyword evidence="2" id="KW-0489">Methyltransferase</keyword>
<dbReference type="InterPro" id="IPR052514">
    <property type="entry name" value="SAM-dependent_MTase"/>
</dbReference>
<dbReference type="PANTHER" id="PTHR34203:SF15">
    <property type="entry name" value="SLL1173 PROTEIN"/>
    <property type="match status" value="1"/>
</dbReference>
<dbReference type="InterPro" id="IPR029063">
    <property type="entry name" value="SAM-dependent_MTases_sf"/>
</dbReference>
<keyword evidence="3" id="KW-1185">Reference proteome</keyword>
<dbReference type="Proteomes" id="UP001379533">
    <property type="component" value="Chromosome"/>
</dbReference>
<dbReference type="SUPFAM" id="SSF53335">
    <property type="entry name" value="S-adenosyl-L-methionine-dependent methyltransferases"/>
    <property type="match status" value="1"/>
</dbReference>
<dbReference type="Pfam" id="PF05050">
    <property type="entry name" value="Methyltransf_21"/>
    <property type="match status" value="1"/>
</dbReference>
<proteinExistence type="predicted"/>
<sequence length="276" mass="31282">MLGVPKDEKPTWISRLAAQPAVHRAIRTFRLQELTSAALKVRPIKRRLPKSGIEYRVRYLESFLMADEIFQRKIYREAFEGLDVRSFVDLGSNVGYFPLFAVELTGRRDLVGIAVDGNRSMTDETRWHVDHNHLANVKPLWGIVGYPSDVKEATFYLNPSNVSCSAQPVLNPDVPSKGRIKEVTVPTVDVASAWMQHAGDVRVDVLKIDVEGFEREVLRTCGALLDKTSSVVVEWHKWIASQDEVEALLRDRGFVRFRTISEDPYCGVAVYRPRAS</sequence>
<dbReference type="Gene3D" id="3.40.50.150">
    <property type="entry name" value="Vaccinia Virus protein VP39"/>
    <property type="match status" value="1"/>
</dbReference>
<evidence type="ECO:0000259" key="1">
    <source>
        <dbReference type="Pfam" id="PF05050"/>
    </source>
</evidence>
<gene>
    <name evidence="2" type="ORF">LZC95_45505</name>
</gene>
<dbReference type="NCBIfam" id="TIGR01444">
    <property type="entry name" value="fkbM_fam"/>
    <property type="match status" value="1"/>
</dbReference>
<evidence type="ECO:0000313" key="2">
    <source>
        <dbReference type="EMBL" id="WXA93699.1"/>
    </source>
</evidence>
<feature type="domain" description="Methyltransferase FkbM" evidence="1">
    <location>
        <begin position="150"/>
        <end position="255"/>
    </location>
</feature>
<dbReference type="EMBL" id="CP089982">
    <property type="protein sequence ID" value="WXA93699.1"/>
    <property type="molecule type" value="Genomic_DNA"/>
</dbReference>
<dbReference type="GO" id="GO:0008168">
    <property type="term" value="F:methyltransferase activity"/>
    <property type="evidence" value="ECO:0007669"/>
    <property type="project" value="UniProtKB-KW"/>
</dbReference>
<evidence type="ECO:0000313" key="3">
    <source>
        <dbReference type="Proteomes" id="UP001379533"/>
    </source>
</evidence>
<reference evidence="2 3" key="1">
    <citation type="submission" date="2021-12" db="EMBL/GenBank/DDBJ databases">
        <title>Discovery of the Pendulisporaceae a myxobacterial family with distinct sporulation behavior and unique specialized metabolism.</title>
        <authorList>
            <person name="Garcia R."/>
            <person name="Popoff A."/>
            <person name="Bader C.D."/>
            <person name="Loehr J."/>
            <person name="Walesch S."/>
            <person name="Walt C."/>
            <person name="Boldt J."/>
            <person name="Bunk B."/>
            <person name="Haeckl F.J.F.P.J."/>
            <person name="Gunesch A.P."/>
            <person name="Birkelbach J."/>
            <person name="Nuebel U."/>
            <person name="Pietschmann T."/>
            <person name="Bach T."/>
            <person name="Mueller R."/>
        </authorList>
    </citation>
    <scope>NUCLEOTIDE SEQUENCE [LARGE SCALE GENOMIC DNA]</scope>
    <source>
        <strain evidence="2 3">MSr12523</strain>
    </source>
</reference>